<gene>
    <name evidence="2" type="ORF">CHS0354_023627</name>
</gene>
<keyword evidence="3" id="KW-1185">Reference proteome</keyword>
<feature type="compositionally biased region" description="Acidic residues" evidence="1">
    <location>
        <begin position="314"/>
        <end position="328"/>
    </location>
</feature>
<dbReference type="Proteomes" id="UP001195483">
    <property type="component" value="Unassembled WGS sequence"/>
</dbReference>
<evidence type="ECO:0000313" key="3">
    <source>
        <dbReference type="Proteomes" id="UP001195483"/>
    </source>
</evidence>
<evidence type="ECO:0000313" key="2">
    <source>
        <dbReference type="EMBL" id="KAK3600419.1"/>
    </source>
</evidence>
<protein>
    <submittedName>
        <fullName evidence="2">Uncharacterized protein</fullName>
    </submittedName>
</protein>
<name>A0AAE0W463_9BIVA</name>
<dbReference type="AlphaFoldDB" id="A0AAE0W463"/>
<dbReference type="SUPFAM" id="SSF101898">
    <property type="entry name" value="NHL repeat"/>
    <property type="match status" value="1"/>
</dbReference>
<accession>A0AAE0W463</accession>
<proteinExistence type="predicted"/>
<feature type="compositionally biased region" description="Basic and acidic residues" evidence="1">
    <location>
        <begin position="297"/>
        <end position="313"/>
    </location>
</feature>
<comment type="caution">
    <text evidence="2">The sequence shown here is derived from an EMBL/GenBank/DDBJ whole genome shotgun (WGS) entry which is preliminary data.</text>
</comment>
<organism evidence="2 3">
    <name type="scientific">Potamilus streckersoni</name>
    <dbReference type="NCBI Taxonomy" id="2493646"/>
    <lineage>
        <taxon>Eukaryota</taxon>
        <taxon>Metazoa</taxon>
        <taxon>Spiralia</taxon>
        <taxon>Lophotrochozoa</taxon>
        <taxon>Mollusca</taxon>
        <taxon>Bivalvia</taxon>
        <taxon>Autobranchia</taxon>
        <taxon>Heteroconchia</taxon>
        <taxon>Palaeoheterodonta</taxon>
        <taxon>Unionida</taxon>
        <taxon>Unionoidea</taxon>
        <taxon>Unionidae</taxon>
        <taxon>Ambleminae</taxon>
        <taxon>Lampsilini</taxon>
        <taxon>Potamilus</taxon>
    </lineage>
</organism>
<reference evidence="2" key="1">
    <citation type="journal article" date="2021" name="Genome Biol. Evol.">
        <title>A High-Quality Reference Genome for a Parasitic Bivalve with Doubly Uniparental Inheritance (Bivalvia: Unionida).</title>
        <authorList>
            <person name="Smith C.H."/>
        </authorList>
    </citation>
    <scope>NUCLEOTIDE SEQUENCE</scope>
    <source>
        <strain evidence="2">CHS0354</strain>
    </source>
</reference>
<dbReference type="Gene3D" id="2.120.10.30">
    <property type="entry name" value="TolB, C-terminal domain"/>
    <property type="match status" value="1"/>
</dbReference>
<reference evidence="2" key="2">
    <citation type="journal article" date="2021" name="Genome Biol. Evol.">
        <title>Developing a high-quality reference genome for a parasitic bivalve with doubly uniparental inheritance (Bivalvia: Unionida).</title>
        <authorList>
            <person name="Smith C.H."/>
        </authorList>
    </citation>
    <scope>NUCLEOTIDE SEQUENCE</scope>
    <source>
        <strain evidence="2">CHS0354</strain>
        <tissue evidence="2">Mantle</tissue>
    </source>
</reference>
<dbReference type="InterPro" id="IPR011042">
    <property type="entry name" value="6-blade_b-propeller_TolB-like"/>
</dbReference>
<dbReference type="EMBL" id="JAEAOA010001423">
    <property type="protein sequence ID" value="KAK3600419.1"/>
    <property type="molecule type" value="Genomic_DNA"/>
</dbReference>
<evidence type="ECO:0000256" key="1">
    <source>
        <dbReference type="SAM" id="MobiDB-lite"/>
    </source>
</evidence>
<reference evidence="2" key="3">
    <citation type="submission" date="2023-05" db="EMBL/GenBank/DDBJ databases">
        <authorList>
            <person name="Smith C.H."/>
        </authorList>
    </citation>
    <scope>NUCLEOTIDE SEQUENCE</scope>
    <source>
        <strain evidence="2">CHS0354</strain>
        <tissue evidence="2">Mantle</tissue>
    </source>
</reference>
<sequence length="328" mass="37336">MATANHSELVYVGTVELEHVPDLAPNYSSLVVLSHDKVIVLDNMAGNLRLHSILDGQLLAVYDKLESAPCDICICSTHDNEIKMAVWLETCPIEILSIKFTGLTSTITTVRKLDIMMKFDDCQGVKYLNEKLLICGRQQYNRNDYSLCWCIVSVTDGHVDKVNTICNGEDYSLCYMSTNPQDDNMVYVSCDAGIEYPSNTGVYGYRNSTLEFLYQHKNLDYPRGITVDRWGYIFVCNYYSPCIHHLTEKGQLVTVYLEGMTSDPSAIFWEEQQGLLYITKFRTNLIAVYRPVYHQGGHKDPELQGSDEKKQPVSDEDEQDEQEVMPVQ</sequence>
<feature type="region of interest" description="Disordered" evidence="1">
    <location>
        <begin position="297"/>
        <end position="328"/>
    </location>
</feature>